<gene>
    <name evidence="6" type="primary">S100PBP</name>
</gene>
<dbReference type="AlphaFoldDB" id="A0A6J1UF58"/>
<dbReference type="SMR" id="A0A6J1UF58"/>
<dbReference type="CTD" id="64766"/>
<feature type="region of interest" description="Disordered" evidence="4">
    <location>
        <begin position="129"/>
        <end position="153"/>
    </location>
</feature>
<dbReference type="Pfam" id="PF15427">
    <property type="entry name" value="S100PBPR"/>
    <property type="match status" value="1"/>
</dbReference>
<comment type="subcellular location">
    <subcellularLocation>
        <location evidence="1">Nucleus</location>
    </subcellularLocation>
</comment>
<keyword evidence="5" id="KW-1185">Reference proteome</keyword>
<dbReference type="InterPro" id="IPR026097">
    <property type="entry name" value="S100PBP"/>
</dbReference>
<dbReference type="RefSeq" id="XP_026529517.1">
    <property type="nucleotide sequence ID" value="XM_026673732.1"/>
</dbReference>
<dbReference type="Proteomes" id="UP000504612">
    <property type="component" value="Unplaced"/>
</dbReference>
<organism evidence="5 6">
    <name type="scientific">Notechis scutatus</name>
    <name type="common">mainland tiger snake</name>
    <dbReference type="NCBI Taxonomy" id="8663"/>
    <lineage>
        <taxon>Eukaryota</taxon>
        <taxon>Metazoa</taxon>
        <taxon>Chordata</taxon>
        <taxon>Craniata</taxon>
        <taxon>Vertebrata</taxon>
        <taxon>Euteleostomi</taxon>
        <taxon>Lepidosauria</taxon>
        <taxon>Squamata</taxon>
        <taxon>Bifurcata</taxon>
        <taxon>Unidentata</taxon>
        <taxon>Episquamata</taxon>
        <taxon>Toxicofera</taxon>
        <taxon>Serpentes</taxon>
        <taxon>Colubroidea</taxon>
        <taxon>Elapidae</taxon>
        <taxon>Hydrophiinae</taxon>
        <taxon>Notechis</taxon>
    </lineage>
</organism>
<dbReference type="PANTHER" id="PTHR14455">
    <property type="entry name" value="ASKOPOS"/>
    <property type="match status" value="1"/>
</dbReference>
<accession>A0A6J1UF58</accession>
<proteinExistence type="predicted"/>
<dbReference type="GO" id="GO:0005634">
    <property type="term" value="C:nucleus"/>
    <property type="evidence" value="ECO:0007669"/>
    <property type="project" value="UniProtKB-SubCell"/>
</dbReference>
<evidence type="ECO:0000256" key="2">
    <source>
        <dbReference type="ARBA" id="ARBA00020595"/>
    </source>
</evidence>
<dbReference type="GO" id="GO:0048306">
    <property type="term" value="F:calcium-dependent protein binding"/>
    <property type="evidence" value="ECO:0007669"/>
    <property type="project" value="InterPro"/>
</dbReference>
<evidence type="ECO:0000256" key="3">
    <source>
        <dbReference type="ARBA" id="ARBA00023242"/>
    </source>
</evidence>
<sequence>MAAGSRSKRHLEEACEEGGSADAKRRCSVTCRCSSSQAHSLSSGRAASPGTFLSSSECLDNDLDDAILARSDEEKPDSPTGLSREAEDELIAEDLETSPCFVAVEVTRYEDVKSGSLLACPESAQPLRALDEVESTKPLPQASSSASSSEGAVFTNDLEKSLNKSSQNQVEFGANYNSLRIPEAGSDVTASLNLERGLSGKIDNEAIKTETNDLPVGSQLVAEQESFGAVAEQSSGRETSLSYKQLRGTNSSNPLPDLHAVFTHVNGQRKDCVEVPDVKKTNRQEVSKEAKRKLQPSICQPLSSTEDSILCVESSFAKPKRILIQEADLESRKARYVNAVLNHASSVPSLIGPVHELHTLVDTVASESSYNHPTDLTVRNYTKRSHSKTQRFSLSQWVEHSRRNFGRFDGIPDHFERSPILS</sequence>
<protein>
    <recommendedName>
        <fullName evidence="2">S100P-binding protein</fullName>
    </recommendedName>
</protein>
<evidence type="ECO:0000313" key="6">
    <source>
        <dbReference type="RefSeq" id="XP_026529517.1"/>
    </source>
</evidence>
<evidence type="ECO:0000256" key="4">
    <source>
        <dbReference type="SAM" id="MobiDB-lite"/>
    </source>
</evidence>
<name>A0A6J1UF58_9SAUR</name>
<evidence type="ECO:0000313" key="5">
    <source>
        <dbReference type="Proteomes" id="UP000504612"/>
    </source>
</evidence>
<keyword evidence="3" id="KW-0539">Nucleus</keyword>
<feature type="region of interest" description="Disordered" evidence="4">
    <location>
        <begin position="64"/>
        <end position="89"/>
    </location>
</feature>
<reference evidence="6" key="1">
    <citation type="submission" date="2025-08" db="UniProtKB">
        <authorList>
            <consortium name="RefSeq"/>
        </authorList>
    </citation>
    <scope>IDENTIFICATION</scope>
</reference>
<feature type="region of interest" description="Disordered" evidence="4">
    <location>
        <begin position="1"/>
        <end position="26"/>
    </location>
</feature>
<dbReference type="KEGG" id="nss:113416064"/>
<dbReference type="PANTHER" id="PTHR14455:SF0">
    <property type="entry name" value="S100P-BINDING PROTEIN"/>
    <property type="match status" value="1"/>
</dbReference>
<dbReference type="GeneID" id="113416064"/>
<evidence type="ECO:0000256" key="1">
    <source>
        <dbReference type="ARBA" id="ARBA00004123"/>
    </source>
</evidence>